<proteinExistence type="inferred from homology"/>
<keyword evidence="12" id="KW-1185">Reference proteome</keyword>
<dbReference type="InterPro" id="IPR003691">
    <property type="entry name" value="FluC"/>
</dbReference>
<dbReference type="EMBL" id="JAVFHQ010000063">
    <property type="protein sequence ID" value="KAK4540679.1"/>
    <property type="molecule type" value="Genomic_DNA"/>
</dbReference>
<evidence type="ECO:0000313" key="11">
    <source>
        <dbReference type="EMBL" id="KAK4540679.1"/>
    </source>
</evidence>
<reference evidence="11 12" key="1">
    <citation type="submission" date="2021-11" db="EMBL/GenBank/DDBJ databases">
        <title>Black yeast isolated from Biological Soil Crust.</title>
        <authorList>
            <person name="Kurbessoian T."/>
        </authorList>
    </citation>
    <scope>NUCLEOTIDE SEQUENCE [LARGE SCALE GENOMIC DNA]</scope>
    <source>
        <strain evidence="11 12">CCFEE 5522</strain>
    </source>
</reference>
<sequence>MEQSKGPSRTAGKNVSPLPVRASPSPEQPSSPARAADVDCGSGLDELEAPAPSPNAGQNERLRLSLESESPNAVQAQEDGDPELSQETSGLDELAAPAPDQNVDEAALPNSSLESELPDPVKAQDNGDTELSQETSGLDELAAPPPDQNVDEGALYRRNTLEDQRDKDAERRRSASAQPPPSAREFRARFLEQTYIVSYLILFSILGVLARLGLQALTLYPGALVSNTDIWANVGGSFFMGFLREDRMLFRRHWNAAVEKSSKNTSDAGSHDHSAHDEEKSNPSAEAQTAFKASKVSIPGYIGLAVGFCGSFTSFASVNRDAFLAISDNLDTATVSTYHVTTDPRSRSAGYSVMAVIAVLFMEVSMSLIALKSGAHLATVVGRLAERLPVLGVERIMNPLVVVVGWGAWIGTVMLAIWAPHDKWRGEVVFAIVFAPVGCLLRFILSIKLNRKVRSFPLGTFTANILGTCVLGMSYDLQHSSAARSVVGCQVLQGIEDGFCGALTTVSTWVLELDTLRLHHAYFYGACSLFVATGLITAIMGSLRWTEGFTSPICSA</sequence>
<feature type="region of interest" description="Disordered" evidence="9">
    <location>
        <begin position="1"/>
        <end position="183"/>
    </location>
</feature>
<keyword evidence="4 10" id="KW-0812">Transmembrane</keyword>
<dbReference type="PANTHER" id="PTHR28259">
    <property type="entry name" value="FLUORIDE EXPORT PROTEIN 1-RELATED"/>
    <property type="match status" value="1"/>
</dbReference>
<comment type="similarity">
    <text evidence="7">Belongs to the fluoride channel Fluc/FEX (TC 1.A.43) family.</text>
</comment>
<evidence type="ECO:0008006" key="13">
    <source>
        <dbReference type="Google" id="ProtNLM"/>
    </source>
</evidence>
<name>A0AAV9J6Q1_9PEZI</name>
<comment type="subcellular location">
    <subcellularLocation>
        <location evidence="2">Cell membrane</location>
        <topology evidence="2">Multi-pass membrane protein</topology>
    </subcellularLocation>
</comment>
<evidence type="ECO:0000256" key="6">
    <source>
        <dbReference type="ARBA" id="ARBA00023136"/>
    </source>
</evidence>
<evidence type="ECO:0000256" key="9">
    <source>
        <dbReference type="SAM" id="MobiDB-lite"/>
    </source>
</evidence>
<dbReference type="AlphaFoldDB" id="A0AAV9J6Q1"/>
<comment type="caution">
    <text evidence="11">The sequence shown here is derived from an EMBL/GenBank/DDBJ whole genome shotgun (WGS) entry which is preliminary data.</text>
</comment>
<feature type="compositionally biased region" description="Polar residues" evidence="9">
    <location>
        <begin position="1"/>
        <end position="13"/>
    </location>
</feature>
<evidence type="ECO:0000256" key="3">
    <source>
        <dbReference type="ARBA" id="ARBA00022475"/>
    </source>
</evidence>
<feature type="transmembrane region" description="Helical" evidence="10">
    <location>
        <begin position="424"/>
        <end position="444"/>
    </location>
</feature>
<feature type="transmembrane region" description="Helical" evidence="10">
    <location>
        <begin position="396"/>
        <end position="418"/>
    </location>
</feature>
<evidence type="ECO:0000313" key="12">
    <source>
        <dbReference type="Proteomes" id="UP001324427"/>
    </source>
</evidence>
<feature type="transmembrane region" description="Helical" evidence="10">
    <location>
        <begin position="298"/>
        <end position="318"/>
    </location>
</feature>
<keyword evidence="5 10" id="KW-1133">Transmembrane helix</keyword>
<keyword evidence="3" id="KW-1003">Cell membrane</keyword>
<dbReference type="PANTHER" id="PTHR28259:SF1">
    <property type="entry name" value="FLUORIDE EXPORT PROTEIN 1-RELATED"/>
    <property type="match status" value="1"/>
</dbReference>
<protein>
    <recommendedName>
        <fullName evidence="13">CrcB-like protein</fullName>
    </recommendedName>
</protein>
<feature type="compositionally biased region" description="Low complexity" evidence="9">
    <location>
        <begin position="22"/>
        <end position="35"/>
    </location>
</feature>
<evidence type="ECO:0000256" key="7">
    <source>
        <dbReference type="ARBA" id="ARBA00035120"/>
    </source>
</evidence>
<feature type="transmembrane region" description="Helical" evidence="10">
    <location>
        <begin position="194"/>
        <end position="214"/>
    </location>
</feature>
<feature type="region of interest" description="Disordered" evidence="9">
    <location>
        <begin position="261"/>
        <end position="286"/>
    </location>
</feature>
<evidence type="ECO:0000256" key="2">
    <source>
        <dbReference type="ARBA" id="ARBA00004651"/>
    </source>
</evidence>
<dbReference type="GO" id="GO:1903425">
    <property type="term" value="F:fluoride transmembrane transporter activity"/>
    <property type="evidence" value="ECO:0007669"/>
    <property type="project" value="TreeGrafter"/>
</dbReference>
<gene>
    <name evidence="11" type="ORF">LTR36_009010</name>
</gene>
<dbReference type="Proteomes" id="UP001324427">
    <property type="component" value="Unassembled WGS sequence"/>
</dbReference>
<evidence type="ECO:0000256" key="8">
    <source>
        <dbReference type="ARBA" id="ARBA00035585"/>
    </source>
</evidence>
<feature type="transmembrane region" description="Helical" evidence="10">
    <location>
        <begin position="220"/>
        <end position="243"/>
    </location>
</feature>
<evidence type="ECO:0000256" key="5">
    <source>
        <dbReference type="ARBA" id="ARBA00022989"/>
    </source>
</evidence>
<keyword evidence="6 10" id="KW-0472">Membrane</keyword>
<feature type="compositionally biased region" description="Basic and acidic residues" evidence="9">
    <location>
        <begin position="159"/>
        <end position="173"/>
    </location>
</feature>
<comment type="function">
    <text evidence="1">Fluoride channel required for the rapid expulsion of cytoplasmic fluoride.</text>
</comment>
<accession>A0AAV9J6Q1</accession>
<dbReference type="GO" id="GO:0005886">
    <property type="term" value="C:plasma membrane"/>
    <property type="evidence" value="ECO:0007669"/>
    <property type="project" value="UniProtKB-SubCell"/>
</dbReference>
<evidence type="ECO:0000256" key="10">
    <source>
        <dbReference type="SAM" id="Phobius"/>
    </source>
</evidence>
<evidence type="ECO:0000256" key="4">
    <source>
        <dbReference type="ARBA" id="ARBA00022692"/>
    </source>
</evidence>
<feature type="transmembrane region" description="Helical" evidence="10">
    <location>
        <begin position="351"/>
        <end position="375"/>
    </location>
</feature>
<dbReference type="Pfam" id="PF02537">
    <property type="entry name" value="CRCB"/>
    <property type="match status" value="2"/>
</dbReference>
<feature type="compositionally biased region" description="Basic and acidic residues" evidence="9">
    <location>
        <begin position="269"/>
        <end position="281"/>
    </location>
</feature>
<feature type="transmembrane region" description="Helical" evidence="10">
    <location>
        <begin position="521"/>
        <end position="543"/>
    </location>
</feature>
<feature type="transmembrane region" description="Helical" evidence="10">
    <location>
        <begin position="456"/>
        <end position="475"/>
    </location>
</feature>
<organism evidence="11 12">
    <name type="scientific">Oleoguttula mirabilis</name>
    <dbReference type="NCBI Taxonomy" id="1507867"/>
    <lineage>
        <taxon>Eukaryota</taxon>
        <taxon>Fungi</taxon>
        <taxon>Dikarya</taxon>
        <taxon>Ascomycota</taxon>
        <taxon>Pezizomycotina</taxon>
        <taxon>Dothideomycetes</taxon>
        <taxon>Dothideomycetidae</taxon>
        <taxon>Mycosphaerellales</taxon>
        <taxon>Teratosphaeriaceae</taxon>
        <taxon>Oleoguttula</taxon>
    </lineage>
</organism>
<comment type="catalytic activity">
    <reaction evidence="8">
        <text>fluoride(in) = fluoride(out)</text>
        <dbReference type="Rhea" id="RHEA:76159"/>
        <dbReference type="ChEBI" id="CHEBI:17051"/>
    </reaction>
    <physiologicalReaction direction="left-to-right" evidence="8">
        <dbReference type="Rhea" id="RHEA:76160"/>
    </physiologicalReaction>
</comment>
<evidence type="ECO:0000256" key="1">
    <source>
        <dbReference type="ARBA" id="ARBA00002598"/>
    </source>
</evidence>